<protein>
    <submittedName>
        <fullName evidence="1">Uncharacterized protein</fullName>
    </submittedName>
</protein>
<evidence type="ECO:0000313" key="1">
    <source>
        <dbReference type="EMBL" id="KAF4374584.1"/>
    </source>
</evidence>
<proteinExistence type="predicted"/>
<reference evidence="1 2" key="1">
    <citation type="journal article" date="2020" name="bioRxiv">
        <title>Sequence and annotation of 42 cannabis genomes reveals extensive copy number variation in cannabinoid synthesis and pathogen resistance genes.</title>
        <authorList>
            <person name="Mckernan K.J."/>
            <person name="Helbert Y."/>
            <person name="Kane L.T."/>
            <person name="Ebling H."/>
            <person name="Zhang L."/>
            <person name="Liu B."/>
            <person name="Eaton Z."/>
            <person name="Mclaughlin S."/>
            <person name="Kingan S."/>
            <person name="Baybayan P."/>
            <person name="Concepcion G."/>
            <person name="Jordan M."/>
            <person name="Riva A."/>
            <person name="Barbazuk W."/>
            <person name="Harkins T."/>
        </authorList>
    </citation>
    <scope>NUCLEOTIDE SEQUENCE [LARGE SCALE GENOMIC DNA]</scope>
    <source>
        <strain evidence="2">cv. Jamaican Lion 4</strain>
        <tissue evidence="1">Leaf</tissue>
    </source>
</reference>
<organism evidence="1 2">
    <name type="scientific">Cannabis sativa</name>
    <name type="common">Hemp</name>
    <name type="synonym">Marijuana</name>
    <dbReference type="NCBI Taxonomy" id="3483"/>
    <lineage>
        <taxon>Eukaryota</taxon>
        <taxon>Viridiplantae</taxon>
        <taxon>Streptophyta</taxon>
        <taxon>Embryophyta</taxon>
        <taxon>Tracheophyta</taxon>
        <taxon>Spermatophyta</taxon>
        <taxon>Magnoliopsida</taxon>
        <taxon>eudicotyledons</taxon>
        <taxon>Gunneridae</taxon>
        <taxon>Pentapetalae</taxon>
        <taxon>rosids</taxon>
        <taxon>fabids</taxon>
        <taxon>Rosales</taxon>
        <taxon>Cannabaceae</taxon>
        <taxon>Cannabis</taxon>
    </lineage>
</organism>
<dbReference type="Proteomes" id="UP000583929">
    <property type="component" value="Unassembled WGS sequence"/>
</dbReference>
<dbReference type="EMBL" id="JAATIQ010000167">
    <property type="protein sequence ID" value="KAF4374584.1"/>
    <property type="molecule type" value="Genomic_DNA"/>
</dbReference>
<dbReference type="PANTHER" id="PTHR47493:SF3">
    <property type="entry name" value="PENTACOTRIPEPTIDE-REPEAT REGION OF PRORP DOMAIN-CONTAINING PROTEIN"/>
    <property type="match status" value="1"/>
</dbReference>
<sequence>MSTVFSKNLFNKLNKTDSCPLQLLKQDGDWTKQNFWAVVTFLRHHSRSLEILQLFGMWKNIEKSRINELNYNKTIRVLVEDDLIEEA</sequence>
<comment type="caution">
    <text evidence="1">The sequence shown here is derived from an EMBL/GenBank/DDBJ whole genome shotgun (WGS) entry which is preliminary data.</text>
</comment>
<dbReference type="PANTHER" id="PTHR47493">
    <property type="entry name" value="OS08G0520200 PROTEIN"/>
    <property type="match status" value="1"/>
</dbReference>
<gene>
    <name evidence="1" type="ORF">G4B88_004836</name>
</gene>
<name>A0A7J6FUZ4_CANSA</name>
<dbReference type="AlphaFoldDB" id="A0A7J6FUZ4"/>
<accession>A0A7J6FUZ4</accession>
<keyword evidence="2" id="KW-1185">Reference proteome</keyword>
<evidence type="ECO:0000313" key="2">
    <source>
        <dbReference type="Proteomes" id="UP000583929"/>
    </source>
</evidence>